<dbReference type="InterPro" id="IPR053735">
    <property type="entry name" value="Type_III_TA_endoRNase"/>
</dbReference>
<comment type="caution">
    <text evidence="1">The sequence shown here is derived from an EMBL/GenBank/DDBJ whole genome shotgun (WGS) entry which is preliminary data.</text>
</comment>
<proteinExistence type="predicted"/>
<gene>
    <name evidence="1" type="ORF">H8R94_05645</name>
</gene>
<protein>
    <submittedName>
        <fullName evidence="1">Uncharacterized protein</fullName>
    </submittedName>
</protein>
<dbReference type="Gene3D" id="3.10.129.130">
    <property type="match status" value="1"/>
</dbReference>
<dbReference type="Proteomes" id="UP000643810">
    <property type="component" value="Unassembled WGS sequence"/>
</dbReference>
<evidence type="ECO:0000313" key="1">
    <source>
        <dbReference type="EMBL" id="MBC5686090.1"/>
    </source>
</evidence>
<sequence length="47" mass="5590">MFTLEGKLTFINIDPSYLKKLHDACSEVYYKPNGYENKPSAYNYMEY</sequence>
<reference evidence="1 2" key="1">
    <citation type="submission" date="2020-08" db="EMBL/GenBank/DDBJ databases">
        <title>Genome public.</title>
        <authorList>
            <person name="Liu C."/>
            <person name="Sun Q."/>
        </authorList>
    </citation>
    <scope>NUCLEOTIDE SEQUENCE [LARGE SCALE GENOMIC DNA]</scope>
    <source>
        <strain evidence="1 2">NSJ-9</strain>
    </source>
</reference>
<organism evidence="1 2">
    <name type="scientific">Roseburia lenta</name>
    <dbReference type="NCBI Taxonomy" id="2763061"/>
    <lineage>
        <taxon>Bacteria</taxon>
        <taxon>Bacillati</taxon>
        <taxon>Bacillota</taxon>
        <taxon>Clostridia</taxon>
        <taxon>Lachnospirales</taxon>
        <taxon>Lachnospiraceae</taxon>
        <taxon>Roseburia</taxon>
    </lineage>
</organism>
<evidence type="ECO:0000313" key="2">
    <source>
        <dbReference type="Proteomes" id="UP000643810"/>
    </source>
</evidence>
<dbReference type="RefSeq" id="WP_186854118.1">
    <property type="nucleotide sequence ID" value="NZ_JACOPG010000002.1"/>
</dbReference>
<dbReference type="EMBL" id="JACOPG010000002">
    <property type="protein sequence ID" value="MBC5686090.1"/>
    <property type="molecule type" value="Genomic_DNA"/>
</dbReference>
<name>A0ABR7GF81_9FIRM</name>
<accession>A0ABR7GF81</accession>
<keyword evidence="2" id="KW-1185">Reference proteome</keyword>